<dbReference type="KEGG" id="drg:H9K76_08525"/>
<dbReference type="Pfam" id="PF25873">
    <property type="entry name" value="WHD_MalT"/>
    <property type="match status" value="1"/>
</dbReference>
<keyword evidence="3" id="KW-0804">Transcription</keyword>
<dbReference type="PRINTS" id="PR00038">
    <property type="entry name" value="HTHLUXR"/>
</dbReference>
<dbReference type="Gene3D" id="1.25.40.10">
    <property type="entry name" value="Tetratricopeptide repeat domain"/>
    <property type="match status" value="1"/>
</dbReference>
<name>A0A7G9RTA9_9BURK</name>
<dbReference type="AlphaFoldDB" id="A0A7G9RTA9"/>
<sequence>MQPVSSPLVSTLYAGSIPQAKLSPPRPSTAQVPRAVMQARLQEALRARLVLVRAPAGFGKTTAMQQLRTQYESAGIATAWLTLDAADNDVSRLLHCMGSAVRALDAQAGTASDLFGVLNALARDNLPFALFLDDFEVLQSDAVMGLVRQFAEQLPACGRLVIGSRAMPEMGLGRMRARGQLLEIDAAALRFTEDEAREFFRLRGCALPPKAMAQLLDKTEGWISALWLASLALEKRGQYREFVERFSGTDQAVAEYLAEDVLAQQSEEVRDFLLRTSILRTLDPRVCEALVPRCDCAAMLGRLDAENLFLTPLSGDNGSYRYHSLFADFLRAQLAREQPREVARLHLAASGWYESQARPVPAIEHALEGGDFPHALHLLREHAEHLLEQGRMRLLSRWFAAIPAELLVDEPLLQVAAVYAECFTRGAWQAQQRLDRSPAQHSADASVQAHLNALRPLLLATMDRVEEALPAGRAALMHVPSCRPFADSTLANAMAFVVSVMGDAREAYALLDAAHGTQDGSIFSRMYSESVQGVLDQSEGRLRQAAARFRVALAATPRAASYNPTNGNAWAGVLHAGVLYESNDLDVADHLLNVYLPLARDAGLPDHVIVSYRMRARIAFLRGDVDSAFGLLTELEFLGHDRQLPRVTASARLEQARIFTLQGNGQAAADALQRADDPAVWPRIERLRFAAHEVEDIAIGRLRWRLRFVHGLGELERDLAAHVTQAQASGRRHRELKLRLLSALALARNGRHGESLEALSGVLHHTAQEGFMRLLLDEGALLAPLLRRFQRDARCARDAGPIIVDHVAQLLEALDRSGELIEPEEPPDEADAGAVDAPPVLVDPLSRKELKVLELVASGYSNAAMAERLFVSESTVRTHLRSINVKLGARSRTQAVALARRLGVVR</sequence>
<dbReference type="RefSeq" id="WP_187599542.1">
    <property type="nucleotide sequence ID" value="NZ_CP060714.1"/>
</dbReference>
<organism evidence="5 6">
    <name type="scientific">Diaphorobacter ruginosibacter</name>
    <dbReference type="NCBI Taxonomy" id="1715720"/>
    <lineage>
        <taxon>Bacteria</taxon>
        <taxon>Pseudomonadati</taxon>
        <taxon>Pseudomonadota</taxon>
        <taxon>Betaproteobacteria</taxon>
        <taxon>Burkholderiales</taxon>
        <taxon>Comamonadaceae</taxon>
        <taxon>Diaphorobacter</taxon>
    </lineage>
</organism>
<evidence type="ECO:0000256" key="1">
    <source>
        <dbReference type="ARBA" id="ARBA00023015"/>
    </source>
</evidence>
<proteinExistence type="predicted"/>
<dbReference type="SUPFAM" id="SSF48452">
    <property type="entry name" value="TPR-like"/>
    <property type="match status" value="1"/>
</dbReference>
<dbReference type="InterPro" id="IPR036388">
    <property type="entry name" value="WH-like_DNA-bd_sf"/>
</dbReference>
<dbReference type="SUPFAM" id="SSF52540">
    <property type="entry name" value="P-loop containing nucleoside triphosphate hydrolases"/>
    <property type="match status" value="1"/>
</dbReference>
<dbReference type="PROSITE" id="PS50043">
    <property type="entry name" value="HTH_LUXR_2"/>
    <property type="match status" value="1"/>
</dbReference>
<protein>
    <submittedName>
        <fullName evidence="5">Helix-turn-helix transcriptional regulator</fullName>
    </submittedName>
</protein>
<dbReference type="InterPro" id="IPR059106">
    <property type="entry name" value="WHD_MalT"/>
</dbReference>
<dbReference type="InterPro" id="IPR027417">
    <property type="entry name" value="P-loop_NTPase"/>
</dbReference>
<dbReference type="Pfam" id="PF00196">
    <property type="entry name" value="GerE"/>
    <property type="match status" value="1"/>
</dbReference>
<dbReference type="SMART" id="SM00421">
    <property type="entry name" value="HTH_LUXR"/>
    <property type="match status" value="1"/>
</dbReference>
<keyword evidence="2" id="KW-0238">DNA-binding</keyword>
<feature type="domain" description="HTH luxR-type" evidence="4">
    <location>
        <begin position="838"/>
        <end position="903"/>
    </location>
</feature>
<keyword evidence="1" id="KW-0805">Transcription regulation</keyword>
<evidence type="ECO:0000256" key="2">
    <source>
        <dbReference type="ARBA" id="ARBA00023125"/>
    </source>
</evidence>
<accession>A0A7G9RTA9</accession>
<evidence type="ECO:0000313" key="5">
    <source>
        <dbReference type="EMBL" id="QNN58834.1"/>
    </source>
</evidence>
<dbReference type="PANTHER" id="PTHR44688">
    <property type="entry name" value="DNA-BINDING TRANSCRIPTIONAL ACTIVATOR DEVR_DOSR"/>
    <property type="match status" value="1"/>
</dbReference>
<dbReference type="PANTHER" id="PTHR44688:SF16">
    <property type="entry name" value="DNA-BINDING TRANSCRIPTIONAL ACTIVATOR DEVR_DOSR"/>
    <property type="match status" value="1"/>
</dbReference>
<keyword evidence="6" id="KW-1185">Reference proteome</keyword>
<gene>
    <name evidence="5" type="ORF">H9K76_08525</name>
</gene>
<dbReference type="InterPro" id="IPR041617">
    <property type="entry name" value="TPR_MalT"/>
</dbReference>
<dbReference type="InterPro" id="IPR011990">
    <property type="entry name" value="TPR-like_helical_dom_sf"/>
</dbReference>
<dbReference type="InterPro" id="IPR016032">
    <property type="entry name" value="Sig_transdc_resp-reg_C-effctor"/>
</dbReference>
<evidence type="ECO:0000259" key="4">
    <source>
        <dbReference type="PROSITE" id="PS50043"/>
    </source>
</evidence>
<dbReference type="CDD" id="cd06170">
    <property type="entry name" value="LuxR_C_like"/>
    <property type="match status" value="1"/>
</dbReference>
<evidence type="ECO:0000256" key="3">
    <source>
        <dbReference type="ARBA" id="ARBA00023163"/>
    </source>
</evidence>
<evidence type="ECO:0000313" key="6">
    <source>
        <dbReference type="Proteomes" id="UP000515811"/>
    </source>
</evidence>
<dbReference type="GO" id="GO:0006355">
    <property type="term" value="P:regulation of DNA-templated transcription"/>
    <property type="evidence" value="ECO:0007669"/>
    <property type="project" value="InterPro"/>
</dbReference>
<dbReference type="Pfam" id="PF17874">
    <property type="entry name" value="TPR_MalT"/>
    <property type="match status" value="1"/>
</dbReference>
<dbReference type="SUPFAM" id="SSF46894">
    <property type="entry name" value="C-terminal effector domain of the bipartite response regulators"/>
    <property type="match status" value="1"/>
</dbReference>
<dbReference type="Gene3D" id="1.10.10.10">
    <property type="entry name" value="Winged helix-like DNA-binding domain superfamily/Winged helix DNA-binding domain"/>
    <property type="match status" value="1"/>
</dbReference>
<reference evidence="5 6" key="1">
    <citation type="submission" date="2020-08" db="EMBL/GenBank/DDBJ databases">
        <title>Genome sequence of Diaphorobacter ruginosibacter DSM 27467T.</title>
        <authorList>
            <person name="Hyun D.-W."/>
            <person name="Bae J.-W."/>
        </authorList>
    </citation>
    <scope>NUCLEOTIDE SEQUENCE [LARGE SCALE GENOMIC DNA]</scope>
    <source>
        <strain evidence="5 6">DSM 27467</strain>
    </source>
</reference>
<dbReference type="GO" id="GO:0003677">
    <property type="term" value="F:DNA binding"/>
    <property type="evidence" value="ECO:0007669"/>
    <property type="project" value="UniProtKB-KW"/>
</dbReference>
<dbReference type="InterPro" id="IPR000792">
    <property type="entry name" value="Tscrpt_reg_LuxR_C"/>
</dbReference>
<dbReference type="Proteomes" id="UP000515811">
    <property type="component" value="Chromosome"/>
</dbReference>
<dbReference type="EMBL" id="CP060714">
    <property type="protein sequence ID" value="QNN58834.1"/>
    <property type="molecule type" value="Genomic_DNA"/>
</dbReference>